<gene>
    <name evidence="2" type="ORF">H0G86_003895</name>
</gene>
<evidence type="ECO:0000313" key="3">
    <source>
        <dbReference type="Proteomes" id="UP000826661"/>
    </source>
</evidence>
<dbReference type="InterPro" id="IPR011333">
    <property type="entry name" value="SKP1/BTB/POZ_sf"/>
</dbReference>
<protein>
    <submittedName>
        <fullName evidence="2">BTB domain-containing protein</fullName>
    </submittedName>
</protein>
<accession>A0A8G0L6R0</accession>
<dbReference type="CDD" id="cd18186">
    <property type="entry name" value="BTB_POZ_ZBTB_KLHL-like"/>
    <property type="match status" value="1"/>
</dbReference>
<keyword evidence="3" id="KW-1185">Reference proteome</keyword>
<dbReference type="InterPro" id="IPR000210">
    <property type="entry name" value="BTB/POZ_dom"/>
</dbReference>
<dbReference type="Pfam" id="PF00651">
    <property type="entry name" value="BTB"/>
    <property type="match status" value="1"/>
</dbReference>
<dbReference type="Gene3D" id="3.30.710.10">
    <property type="entry name" value="Potassium Channel Kv1.1, Chain A"/>
    <property type="match status" value="1"/>
</dbReference>
<dbReference type="Proteomes" id="UP000826661">
    <property type="component" value="Chromosome II"/>
</dbReference>
<dbReference type="SMART" id="SM00225">
    <property type="entry name" value="BTB"/>
    <property type="match status" value="1"/>
</dbReference>
<dbReference type="PANTHER" id="PTHR47843">
    <property type="entry name" value="BTB DOMAIN-CONTAINING PROTEIN-RELATED"/>
    <property type="match status" value="1"/>
</dbReference>
<sequence length="272" mass="30630">MMRSQLNTYYNDLCKQMLSAQHRGEFCDLDIVCNGHTIPVHKVIICLQSPVIKAACTGSFAESCGRYEIKDCSYETVQGMVDYLYTGNYDTYTKELPKGQSEKPGEIVPGQRDVLCELVQHVKMFGLADKYLIDGLLELSRNKFKKTVRDERDTCAFSQFVAEVYDLQCESSKELRDIVVESFRERVAVTPLKPTVQEAVDGLIDEIPEFAGDLARSYLRRPILGHCTTCGTHKLVSISTLQCRCEECGKGGATPLGSWEPMSILWGTMIYF</sequence>
<organism evidence="2 3">
    <name type="scientific">Trichoderma simmonsii</name>
    <dbReference type="NCBI Taxonomy" id="1491479"/>
    <lineage>
        <taxon>Eukaryota</taxon>
        <taxon>Fungi</taxon>
        <taxon>Dikarya</taxon>
        <taxon>Ascomycota</taxon>
        <taxon>Pezizomycotina</taxon>
        <taxon>Sordariomycetes</taxon>
        <taxon>Hypocreomycetidae</taxon>
        <taxon>Hypocreales</taxon>
        <taxon>Hypocreaceae</taxon>
        <taxon>Trichoderma</taxon>
    </lineage>
</organism>
<dbReference type="SUPFAM" id="SSF54695">
    <property type="entry name" value="POZ domain"/>
    <property type="match status" value="1"/>
</dbReference>
<proteinExistence type="predicted"/>
<evidence type="ECO:0000259" key="1">
    <source>
        <dbReference type="PROSITE" id="PS50097"/>
    </source>
</evidence>
<dbReference type="PANTHER" id="PTHR47843:SF5">
    <property type="entry name" value="BTB_POZ DOMAIN PROTEIN"/>
    <property type="match status" value="1"/>
</dbReference>
<feature type="domain" description="BTB" evidence="1">
    <location>
        <begin position="27"/>
        <end position="93"/>
    </location>
</feature>
<evidence type="ECO:0000313" key="2">
    <source>
        <dbReference type="EMBL" id="QYS96656.1"/>
    </source>
</evidence>
<reference evidence="2 3" key="1">
    <citation type="journal article" date="2021" name="BMC Genomics">
        <title>Telomere-to-telomere genome assembly of asparaginase-producing Trichoderma simmonsii.</title>
        <authorList>
            <person name="Chung D."/>
            <person name="Kwon Y.M."/>
            <person name="Yang Y."/>
        </authorList>
    </citation>
    <scope>NUCLEOTIDE SEQUENCE [LARGE SCALE GENOMIC DNA]</scope>
    <source>
        <strain evidence="2 3">GH-Sj1</strain>
    </source>
</reference>
<dbReference type="EMBL" id="CP075865">
    <property type="protein sequence ID" value="QYS96656.1"/>
    <property type="molecule type" value="Genomic_DNA"/>
</dbReference>
<dbReference type="PROSITE" id="PS50097">
    <property type="entry name" value="BTB"/>
    <property type="match status" value="1"/>
</dbReference>
<dbReference type="AlphaFoldDB" id="A0A8G0L6R0"/>
<name>A0A8G0L6R0_9HYPO</name>